<name>A0A9N9C9Z1_9GLOM</name>
<protein>
    <submittedName>
        <fullName evidence="1">11120_t:CDS:1</fullName>
    </submittedName>
</protein>
<evidence type="ECO:0000313" key="1">
    <source>
        <dbReference type="EMBL" id="CAG8594313.1"/>
    </source>
</evidence>
<gene>
    <name evidence="1" type="ORF">DEBURN_LOCUS9212</name>
</gene>
<evidence type="ECO:0000313" key="2">
    <source>
        <dbReference type="Proteomes" id="UP000789706"/>
    </source>
</evidence>
<dbReference type="OrthoDB" id="2426164at2759"/>
<sequence length="133" mass="15525">MIKKLFGQCATSDLEKPQERYRSTTDYALEKTLTGTAYEILCPEIKLDDNSKLVEELKIKIQELKTQLETVIKPISAGNSADEFIKLIENWDPNLYRFFRIIFQFMNPNTKILKTKEALKQKVMLLCYQIEAL</sequence>
<dbReference type="AlphaFoldDB" id="A0A9N9C9Z1"/>
<proteinExistence type="predicted"/>
<organism evidence="1 2">
    <name type="scientific">Diversispora eburnea</name>
    <dbReference type="NCBI Taxonomy" id="1213867"/>
    <lineage>
        <taxon>Eukaryota</taxon>
        <taxon>Fungi</taxon>
        <taxon>Fungi incertae sedis</taxon>
        <taxon>Mucoromycota</taxon>
        <taxon>Glomeromycotina</taxon>
        <taxon>Glomeromycetes</taxon>
        <taxon>Diversisporales</taxon>
        <taxon>Diversisporaceae</taxon>
        <taxon>Diversispora</taxon>
    </lineage>
</organism>
<keyword evidence="2" id="KW-1185">Reference proteome</keyword>
<reference evidence="1" key="1">
    <citation type="submission" date="2021-06" db="EMBL/GenBank/DDBJ databases">
        <authorList>
            <person name="Kallberg Y."/>
            <person name="Tangrot J."/>
            <person name="Rosling A."/>
        </authorList>
    </citation>
    <scope>NUCLEOTIDE SEQUENCE</scope>
    <source>
        <strain evidence="1">AZ414A</strain>
    </source>
</reference>
<comment type="caution">
    <text evidence="1">The sequence shown here is derived from an EMBL/GenBank/DDBJ whole genome shotgun (WGS) entry which is preliminary data.</text>
</comment>
<dbReference type="EMBL" id="CAJVPK010001654">
    <property type="protein sequence ID" value="CAG8594313.1"/>
    <property type="molecule type" value="Genomic_DNA"/>
</dbReference>
<dbReference type="Proteomes" id="UP000789706">
    <property type="component" value="Unassembled WGS sequence"/>
</dbReference>
<accession>A0A9N9C9Z1</accession>